<keyword evidence="3" id="KW-1185">Reference proteome</keyword>
<accession>A0A9E8MT61</accession>
<feature type="region of interest" description="Disordered" evidence="1">
    <location>
        <begin position="39"/>
        <end position="60"/>
    </location>
</feature>
<name>A0A9E8MT61_9FLAO</name>
<dbReference type="EMBL" id="CP113088">
    <property type="protein sequence ID" value="WAC01012.1"/>
    <property type="molecule type" value="Genomic_DNA"/>
</dbReference>
<proteinExistence type="predicted"/>
<gene>
    <name evidence="2" type="ORF">N7U66_12585</name>
</gene>
<protein>
    <submittedName>
        <fullName evidence="2">Uncharacterized protein</fullName>
    </submittedName>
</protein>
<sequence length="60" mass="6576">MKTIQADFPNQKKIMQSKKISFLKYSIIELNDSNLKEINGGTLGGSTGATHSTRPKSIAH</sequence>
<dbReference type="Proteomes" id="UP001164705">
    <property type="component" value="Chromosome"/>
</dbReference>
<dbReference type="RefSeq" id="WP_267675560.1">
    <property type="nucleotide sequence ID" value="NZ_CP113088.1"/>
</dbReference>
<evidence type="ECO:0000313" key="2">
    <source>
        <dbReference type="EMBL" id="WAC01012.1"/>
    </source>
</evidence>
<dbReference type="AlphaFoldDB" id="A0A9E8MT61"/>
<organism evidence="2 3">
    <name type="scientific">Lacinutrix neustonica</name>
    <dbReference type="NCBI Taxonomy" id="2980107"/>
    <lineage>
        <taxon>Bacteria</taxon>
        <taxon>Pseudomonadati</taxon>
        <taxon>Bacteroidota</taxon>
        <taxon>Flavobacteriia</taxon>
        <taxon>Flavobacteriales</taxon>
        <taxon>Flavobacteriaceae</taxon>
        <taxon>Lacinutrix</taxon>
    </lineage>
</organism>
<evidence type="ECO:0000256" key="1">
    <source>
        <dbReference type="SAM" id="MobiDB-lite"/>
    </source>
</evidence>
<evidence type="ECO:0000313" key="3">
    <source>
        <dbReference type="Proteomes" id="UP001164705"/>
    </source>
</evidence>
<reference evidence="2" key="1">
    <citation type="submission" date="2022-11" db="EMBL/GenBank/DDBJ databases">
        <title>Lacinutrix neustonica HL-RS19T sp. nov., isolated from the surface microlayer sample of brackish Lake Shihwa.</title>
        <authorList>
            <person name="Choi J.Y."/>
            <person name="Hwang C.Y."/>
        </authorList>
    </citation>
    <scope>NUCLEOTIDE SEQUENCE</scope>
    <source>
        <strain evidence="2">HL-RS19</strain>
    </source>
</reference>
<dbReference type="KEGG" id="lnu:N7U66_12585"/>